<dbReference type="SUPFAM" id="SSF47648">
    <property type="entry name" value="Nucleoside phosphorylase/phosphoribosyltransferase N-terminal domain"/>
    <property type="match status" value="1"/>
</dbReference>
<evidence type="ECO:0000256" key="7">
    <source>
        <dbReference type="ARBA" id="ARBA00023163"/>
    </source>
</evidence>
<evidence type="ECO:0000256" key="3">
    <source>
        <dbReference type="ARBA" id="ARBA00022676"/>
    </source>
</evidence>
<feature type="compositionally biased region" description="Basic and acidic residues" evidence="8">
    <location>
        <begin position="1"/>
        <end position="14"/>
    </location>
</feature>
<proteinExistence type="inferred from homology"/>
<dbReference type="EMBL" id="JACHIL010000004">
    <property type="protein sequence ID" value="MBB5092095.1"/>
    <property type="molecule type" value="Genomic_DNA"/>
</dbReference>
<keyword evidence="7" id="KW-0804">Transcription</keyword>
<dbReference type="GO" id="GO:0016763">
    <property type="term" value="F:pentosyltransferase activity"/>
    <property type="evidence" value="ECO:0007669"/>
    <property type="project" value="UniProtKB-ARBA"/>
</dbReference>
<keyword evidence="3 10" id="KW-0328">Glycosyltransferase</keyword>
<dbReference type="InterPro" id="IPR050389">
    <property type="entry name" value="LysR-type_TF"/>
</dbReference>
<dbReference type="Pfam" id="PF02885">
    <property type="entry name" value="Glycos_trans_3N"/>
    <property type="match status" value="1"/>
</dbReference>
<evidence type="ECO:0000256" key="2">
    <source>
        <dbReference type="ARBA" id="ARBA00022458"/>
    </source>
</evidence>
<organism evidence="10 11">
    <name type="scientific">Pseudochrobactrum saccharolyticum</name>
    <dbReference type="NCBI Taxonomy" id="354352"/>
    <lineage>
        <taxon>Bacteria</taxon>
        <taxon>Pseudomonadati</taxon>
        <taxon>Pseudomonadota</taxon>
        <taxon>Alphaproteobacteria</taxon>
        <taxon>Hyphomicrobiales</taxon>
        <taxon>Brucellaceae</taxon>
        <taxon>Pseudochrobactrum</taxon>
    </lineage>
</organism>
<dbReference type="Gene3D" id="1.20.970.10">
    <property type="entry name" value="Transferase, Pyrimidine Nucleoside Phosphorylase, Chain C"/>
    <property type="match status" value="1"/>
</dbReference>
<keyword evidence="5" id="KW-0805">Transcription regulation</keyword>
<feature type="domain" description="HTH lysR-type" evidence="9">
    <location>
        <begin position="29"/>
        <end position="84"/>
    </location>
</feature>
<dbReference type="InterPro" id="IPR036320">
    <property type="entry name" value="Glycosyl_Trfase_fam3_N_dom_sf"/>
</dbReference>
<name>A0A7W8AMR2_9HYPH</name>
<sequence length="501" mass="54852">MREKTVPDDKKSAKDSTNSALPASRLGQLRLLTALDTLLVEGSVQQAAKRMNLSAPAMSRLLNQIREAFNDPILVRSGRRMIPSPRAEMLRLRLRALADEAENLLSPDIPATQTPAETGWQQQALLAVPPLSLRTPLIGGQPSPKQLANQLADLSSSHDPVLRFSRFLGILGRGAGNSRPLTIEEAEEAFSLILQQQVDPMQASAFFSLIHYRGTAAQELAGMVRAARQYYQLDDTFSPQADLDWPAYLSPNSPRAPWFLQAAKLLAQAGYKIALHGSNGSGMNSGKIEQAAHALGIPVAQNLADARQTLKNSHIVYMPLTGFAPALASMMALYPLFAARSPVGDCVHLLNPLQARASLLGVSRPAYRELHRDTAKLLQELPETHDTTVYGNSQRQLTVLSGNRDVAEFYPFRVATLLSLSGTESSDIIIKALHEPESLPRIGMDSFEYWQAIWAGTAIDPRLETVVTATAALGLMTLHNDPDFSACHSKAKQLWQQRHNK</sequence>
<evidence type="ECO:0000256" key="5">
    <source>
        <dbReference type="ARBA" id="ARBA00023015"/>
    </source>
</evidence>
<keyword evidence="6 10" id="KW-0238">DNA-binding</keyword>
<dbReference type="InterPro" id="IPR000847">
    <property type="entry name" value="LysR_HTH_N"/>
</dbReference>
<comment type="similarity">
    <text evidence="1">Belongs to the LysR transcriptional regulatory family.</text>
</comment>
<comment type="caution">
    <text evidence="10">The sequence shown here is derived from an EMBL/GenBank/DDBJ whole genome shotgun (WGS) entry which is preliminary data.</text>
</comment>
<feature type="region of interest" description="Disordered" evidence="8">
    <location>
        <begin position="1"/>
        <end position="20"/>
    </location>
</feature>
<accession>A0A7W8AMR2</accession>
<dbReference type="SUPFAM" id="SSF46785">
    <property type="entry name" value="Winged helix' DNA-binding domain"/>
    <property type="match status" value="1"/>
</dbReference>
<evidence type="ECO:0000256" key="4">
    <source>
        <dbReference type="ARBA" id="ARBA00022679"/>
    </source>
</evidence>
<reference evidence="10 11" key="1">
    <citation type="submission" date="2020-08" db="EMBL/GenBank/DDBJ databases">
        <title>Genomic Encyclopedia of Type Strains, Phase IV (KMG-IV): sequencing the most valuable type-strain genomes for metagenomic binning, comparative biology and taxonomic classification.</title>
        <authorList>
            <person name="Goeker M."/>
        </authorList>
    </citation>
    <scope>NUCLEOTIDE SEQUENCE [LARGE SCALE GENOMIC DNA]</scope>
    <source>
        <strain evidence="10 11">DSM 25620</strain>
    </source>
</reference>
<dbReference type="Gene3D" id="1.10.10.10">
    <property type="entry name" value="Winged helix-like DNA-binding domain superfamily/Winged helix DNA-binding domain"/>
    <property type="match status" value="1"/>
</dbReference>
<gene>
    <name evidence="10" type="ORF">HNQ68_002640</name>
</gene>
<dbReference type="InterPro" id="IPR036390">
    <property type="entry name" value="WH_DNA-bd_sf"/>
</dbReference>
<dbReference type="SUPFAM" id="SSF52418">
    <property type="entry name" value="Nucleoside phosphorylase/phosphoribosyltransferase catalytic domain"/>
    <property type="match status" value="1"/>
</dbReference>
<dbReference type="Pfam" id="PF00126">
    <property type="entry name" value="HTH_1"/>
    <property type="match status" value="1"/>
</dbReference>
<dbReference type="Gene3D" id="3.40.1030.10">
    <property type="entry name" value="Nucleoside phosphorylase/phosphoribosyltransferase catalytic domain"/>
    <property type="match status" value="1"/>
</dbReference>
<protein>
    <submittedName>
        <fullName evidence="10">Anthranilate phosphoribosyltransferase/molybdenum-dependent DNA-binding transcriptional regulator ModE</fullName>
    </submittedName>
</protein>
<dbReference type="PROSITE" id="PS50931">
    <property type="entry name" value="HTH_LYSR"/>
    <property type="match status" value="1"/>
</dbReference>
<evidence type="ECO:0000256" key="8">
    <source>
        <dbReference type="SAM" id="MobiDB-lite"/>
    </source>
</evidence>
<dbReference type="PANTHER" id="PTHR30118:SF15">
    <property type="entry name" value="TRANSCRIPTIONAL REGULATORY PROTEIN"/>
    <property type="match status" value="1"/>
</dbReference>
<dbReference type="GO" id="GO:0003677">
    <property type="term" value="F:DNA binding"/>
    <property type="evidence" value="ECO:0007669"/>
    <property type="project" value="UniProtKB-KW"/>
</dbReference>
<keyword evidence="11" id="KW-1185">Reference proteome</keyword>
<dbReference type="InterPro" id="IPR036388">
    <property type="entry name" value="WH-like_DNA-bd_sf"/>
</dbReference>
<keyword evidence="4 10" id="KW-0808">Transferase</keyword>
<dbReference type="InterPro" id="IPR017459">
    <property type="entry name" value="Glycosyl_Trfase_fam3_N_dom"/>
</dbReference>
<dbReference type="AlphaFoldDB" id="A0A7W8AMR2"/>
<dbReference type="GO" id="GO:0003700">
    <property type="term" value="F:DNA-binding transcription factor activity"/>
    <property type="evidence" value="ECO:0007669"/>
    <property type="project" value="InterPro"/>
</dbReference>
<evidence type="ECO:0000256" key="6">
    <source>
        <dbReference type="ARBA" id="ARBA00023125"/>
    </source>
</evidence>
<dbReference type="NCBIfam" id="NF006564">
    <property type="entry name" value="PRK09071.1"/>
    <property type="match status" value="1"/>
</dbReference>
<evidence type="ECO:0000259" key="9">
    <source>
        <dbReference type="PROSITE" id="PS50931"/>
    </source>
</evidence>
<evidence type="ECO:0000256" key="1">
    <source>
        <dbReference type="ARBA" id="ARBA00009437"/>
    </source>
</evidence>
<evidence type="ECO:0000313" key="10">
    <source>
        <dbReference type="EMBL" id="MBB5092095.1"/>
    </source>
</evidence>
<keyword evidence="2" id="KW-0536">Nodulation</keyword>
<dbReference type="Proteomes" id="UP000531231">
    <property type="component" value="Unassembled WGS sequence"/>
</dbReference>
<evidence type="ECO:0000313" key="11">
    <source>
        <dbReference type="Proteomes" id="UP000531231"/>
    </source>
</evidence>
<dbReference type="InterPro" id="IPR035902">
    <property type="entry name" value="Nuc_phospho_transferase"/>
</dbReference>
<dbReference type="RefSeq" id="WP_151159759.1">
    <property type="nucleotide sequence ID" value="NZ_JACHIL010000004.1"/>
</dbReference>
<dbReference type="PANTHER" id="PTHR30118">
    <property type="entry name" value="HTH-TYPE TRANSCRIPTIONAL REGULATOR LEUO-RELATED"/>
    <property type="match status" value="1"/>
</dbReference>